<evidence type="ECO:0000313" key="1">
    <source>
        <dbReference type="EMBL" id="UWE03713.1"/>
    </source>
</evidence>
<evidence type="ECO:0000313" key="2">
    <source>
        <dbReference type="Proteomes" id="UP001058650"/>
    </source>
</evidence>
<dbReference type="RefSeq" id="WP_259436086.1">
    <property type="nucleotide sequence ID" value="NZ_CP103866.1"/>
</dbReference>
<gene>
    <name evidence="1" type="ORF">NYR52_00365</name>
</gene>
<name>A0ABY5U2F8_LACSH</name>
<sequence length="115" mass="13523">MKVWQLQSLLNEDFQSFQLGCVRQIKLVGKKRRKNLFSRSADAQVKRMRKWFWRRWPRALGVLEDLVKEKVEALPLVKKGSAITEPFFILQKSGGVWFLAVSSWFSLAYSEMDLD</sequence>
<reference evidence="1" key="1">
    <citation type="submission" date="2022-08" db="EMBL/GenBank/DDBJ databases">
        <title>The complete genome sequence of the thermophilic bacterium Laceyella sacchari FBKL4.010 reveals the basis for tetramethylpyrazine biosynthesis in Moutai-flavor Daqu.</title>
        <authorList>
            <person name="Li D."/>
            <person name="Huang W."/>
            <person name="Wang C."/>
            <person name="Qiu S."/>
        </authorList>
    </citation>
    <scope>NUCLEOTIDE SEQUENCE</scope>
    <source>
        <strain evidence="1">FBKL4.014</strain>
    </source>
</reference>
<organism evidence="1 2">
    <name type="scientific">Laceyella sacchari</name>
    <name type="common">Thermoactinomyces thalpophilus</name>
    <dbReference type="NCBI Taxonomy" id="37482"/>
    <lineage>
        <taxon>Bacteria</taxon>
        <taxon>Bacillati</taxon>
        <taxon>Bacillota</taxon>
        <taxon>Bacilli</taxon>
        <taxon>Bacillales</taxon>
        <taxon>Thermoactinomycetaceae</taxon>
        <taxon>Laceyella</taxon>
    </lineage>
</organism>
<protein>
    <submittedName>
        <fullName evidence="1">Uncharacterized protein</fullName>
    </submittedName>
</protein>
<accession>A0ABY5U2F8</accession>
<dbReference type="Proteomes" id="UP001058650">
    <property type="component" value="Chromosome"/>
</dbReference>
<keyword evidence="2" id="KW-1185">Reference proteome</keyword>
<dbReference type="EMBL" id="CP103866">
    <property type="protein sequence ID" value="UWE03713.1"/>
    <property type="molecule type" value="Genomic_DNA"/>
</dbReference>
<proteinExistence type="predicted"/>